<dbReference type="InterPro" id="IPR027806">
    <property type="entry name" value="HARBI1_dom"/>
</dbReference>
<dbReference type="PANTHER" id="PTHR23080:SF133">
    <property type="entry name" value="SI:CH211-262I1.5-RELATED"/>
    <property type="match status" value="1"/>
</dbReference>
<accession>A0ABM1ESU6</accession>
<evidence type="ECO:0000256" key="3">
    <source>
        <dbReference type="SAM" id="MobiDB-lite"/>
    </source>
</evidence>
<dbReference type="PANTHER" id="PTHR23080">
    <property type="entry name" value="THAP DOMAIN PROTEIN"/>
    <property type="match status" value="1"/>
</dbReference>
<evidence type="ECO:0000313" key="7">
    <source>
        <dbReference type="RefSeq" id="XP_014675267.1"/>
    </source>
</evidence>
<dbReference type="Proteomes" id="UP000695022">
    <property type="component" value="Unplaced"/>
</dbReference>
<evidence type="ECO:0000259" key="5">
    <source>
        <dbReference type="Pfam" id="PF13613"/>
    </source>
</evidence>
<feature type="domain" description="DDE Tnp4" evidence="4">
    <location>
        <begin position="169"/>
        <end position="330"/>
    </location>
</feature>
<feature type="region of interest" description="Disordered" evidence="3">
    <location>
        <begin position="69"/>
        <end position="90"/>
    </location>
</feature>
<feature type="compositionally biased region" description="Polar residues" evidence="3">
    <location>
        <begin position="69"/>
        <end position="83"/>
    </location>
</feature>
<gene>
    <name evidence="7" type="primary">LOC106815336</name>
</gene>
<name>A0ABM1ESU6_PRICU</name>
<dbReference type="GeneID" id="106815336"/>
<dbReference type="Pfam" id="PF13359">
    <property type="entry name" value="DDE_Tnp_4"/>
    <property type="match status" value="1"/>
</dbReference>
<organism evidence="6 7">
    <name type="scientific">Priapulus caudatus</name>
    <name type="common">Priapulid worm</name>
    <dbReference type="NCBI Taxonomy" id="37621"/>
    <lineage>
        <taxon>Eukaryota</taxon>
        <taxon>Metazoa</taxon>
        <taxon>Ecdysozoa</taxon>
        <taxon>Scalidophora</taxon>
        <taxon>Priapulida</taxon>
        <taxon>Priapulimorpha</taxon>
        <taxon>Priapulimorphida</taxon>
        <taxon>Priapulidae</taxon>
        <taxon>Priapulus</taxon>
    </lineage>
</organism>
<proteinExistence type="predicted"/>
<dbReference type="RefSeq" id="XP_014675267.1">
    <property type="nucleotide sequence ID" value="XM_014819781.1"/>
</dbReference>
<protein>
    <submittedName>
        <fullName evidence="7">Uncharacterized protein LOC106815336</fullName>
    </submittedName>
</protein>
<evidence type="ECO:0000259" key="4">
    <source>
        <dbReference type="Pfam" id="PF13359"/>
    </source>
</evidence>
<evidence type="ECO:0000256" key="2">
    <source>
        <dbReference type="ARBA" id="ARBA00022723"/>
    </source>
</evidence>
<keyword evidence="6" id="KW-1185">Reference proteome</keyword>
<dbReference type="Pfam" id="PF13613">
    <property type="entry name" value="HTH_Tnp_4"/>
    <property type="match status" value="1"/>
</dbReference>
<reference evidence="7" key="1">
    <citation type="submission" date="2025-08" db="UniProtKB">
        <authorList>
            <consortium name="RefSeq"/>
        </authorList>
    </citation>
    <scope>IDENTIFICATION</scope>
</reference>
<sequence>MEDRMTQLLADIEKLQKEKAELQWANAPFSIDTIKDSDIPFYTGFPSRAVFDKVFAYFNPDPNGENLILNSSDSKGVSATGTKTGRPRKPTPQNQFFLFLCRVRVGLMEQYLANRFGVSVSTVSNLVISWANYIYLKLGVLNIWPSKQQIKSNMPSSFKEKYPSTRIIIDCTEIKTQMSSSLLSKSMTYSNYKSSNTLKGLIGITPGGCVSFVSQLYTGCISDQEITRRSGLLKMDFDDGDSIMADKGFEIQDLLDQMPVCVKLNIPPKLGLYGQMALLDVRDTQSIAAERIHVERAINKIKNFHIFDQVIPISLSGSINQIWTTCAVLTLFHNPIISCPIADSVLN</sequence>
<evidence type="ECO:0000313" key="6">
    <source>
        <dbReference type="Proteomes" id="UP000695022"/>
    </source>
</evidence>
<keyword evidence="2" id="KW-0479">Metal-binding</keyword>
<dbReference type="InterPro" id="IPR027805">
    <property type="entry name" value="Transposase_HTH_dom"/>
</dbReference>
<feature type="domain" description="Transposase Helix-turn-helix" evidence="5">
    <location>
        <begin position="91"/>
        <end position="138"/>
    </location>
</feature>
<comment type="cofactor">
    <cofactor evidence="1">
        <name>a divalent metal cation</name>
        <dbReference type="ChEBI" id="CHEBI:60240"/>
    </cofactor>
</comment>
<evidence type="ECO:0000256" key="1">
    <source>
        <dbReference type="ARBA" id="ARBA00001968"/>
    </source>
</evidence>